<name>A0A0G8BZ85_9BACI</name>
<proteinExistence type="predicted"/>
<gene>
    <name evidence="1" type="ORF">B4147_2124</name>
</gene>
<evidence type="ECO:0000313" key="2">
    <source>
        <dbReference type="Proteomes" id="UP000035350"/>
    </source>
</evidence>
<reference evidence="2" key="2">
    <citation type="submission" date="2015-04" db="EMBL/GenBank/DDBJ databases">
        <title>Draft Genome Sequences of Eight Spore-Forming Food Isolates of Bacillus cereus Genome sequencing.</title>
        <authorList>
            <person name="Krawcyk A.O."/>
            <person name="de Jong A."/>
            <person name="Eijlander R.T."/>
            <person name="Berendsen E.M."/>
            <person name="Holsappel S."/>
            <person name="Wells-Bennik M."/>
            <person name="Kuipers O.P."/>
        </authorList>
    </citation>
    <scope>NUCLEOTIDE SEQUENCE [LARGE SCALE GENOMIC DNA]</scope>
    <source>
        <strain evidence="2">B4147</strain>
    </source>
</reference>
<sequence>MCFYWENAVKEFFKMQELERNKRAASKANCSIQGDTEKTKMNFGIQPTYSIDRIFILNPIYLK</sequence>
<dbReference type="EMBL" id="LCYN01000031">
    <property type="protein sequence ID" value="KKZ92888.1"/>
    <property type="molecule type" value="Genomic_DNA"/>
</dbReference>
<dbReference type="PATRIC" id="fig|1396.433.peg.4849"/>
<evidence type="ECO:0000313" key="1">
    <source>
        <dbReference type="EMBL" id="KKZ92888.1"/>
    </source>
</evidence>
<dbReference type="AlphaFoldDB" id="A0A0G8BZ85"/>
<accession>A0A0G8BZ85</accession>
<comment type="caution">
    <text evidence="1">The sequence shown here is derived from an EMBL/GenBank/DDBJ whole genome shotgun (WGS) entry which is preliminary data.</text>
</comment>
<dbReference type="Proteomes" id="UP000035350">
    <property type="component" value="Unassembled WGS sequence"/>
</dbReference>
<organism evidence="1 2">
    <name type="scientific">Bacillus wiedmannii</name>
    <dbReference type="NCBI Taxonomy" id="1890302"/>
    <lineage>
        <taxon>Bacteria</taxon>
        <taxon>Bacillati</taxon>
        <taxon>Bacillota</taxon>
        <taxon>Bacilli</taxon>
        <taxon>Bacillales</taxon>
        <taxon>Bacillaceae</taxon>
        <taxon>Bacillus</taxon>
        <taxon>Bacillus cereus group</taxon>
    </lineage>
</organism>
<reference evidence="1 2" key="1">
    <citation type="journal article" date="2015" name="Genome Announc.">
        <title>Next-Generation Whole-Genome Sequencing of Eight Strains of Bacillus cereus, Isolated from Food.</title>
        <authorList>
            <person name="Krawczyk A.O."/>
            <person name="de Jong A."/>
            <person name="Eijlander R.T."/>
            <person name="Berendsen E.M."/>
            <person name="Holsappel S."/>
            <person name="Wells-Bennik M.H."/>
            <person name="Kuipers O.P."/>
        </authorList>
    </citation>
    <scope>NUCLEOTIDE SEQUENCE [LARGE SCALE GENOMIC DNA]</scope>
    <source>
        <strain evidence="1 2">B4147</strain>
    </source>
</reference>
<protein>
    <submittedName>
        <fullName evidence="1">Uncharacterized protein</fullName>
    </submittedName>
</protein>
<dbReference type="RefSeq" id="WP_052767452.1">
    <property type="nucleotide sequence ID" value="NZ_LCYN01000031.1"/>
</dbReference>